<evidence type="ECO:0000313" key="3">
    <source>
        <dbReference type="Proteomes" id="UP000262142"/>
    </source>
</evidence>
<reference evidence="2 3" key="1">
    <citation type="submission" date="2018-09" db="EMBL/GenBank/DDBJ databases">
        <authorList>
            <consortium name="Pathogen Informatics"/>
        </authorList>
    </citation>
    <scope>NUCLEOTIDE SEQUENCE [LARGE SCALE GENOMIC DNA]</scope>
    <source>
        <strain evidence="2 3">OH-22767</strain>
    </source>
</reference>
<evidence type="ECO:0000313" key="2">
    <source>
        <dbReference type="EMBL" id="SZD74327.1"/>
    </source>
</evidence>
<organism evidence="2 3">
    <name type="scientific">Candidatus Ornithobacterium hominis</name>
    <dbReference type="NCBI Taxonomy" id="2497989"/>
    <lineage>
        <taxon>Bacteria</taxon>
        <taxon>Pseudomonadati</taxon>
        <taxon>Bacteroidota</taxon>
        <taxon>Flavobacteriia</taxon>
        <taxon>Flavobacteriales</taxon>
        <taxon>Weeksellaceae</taxon>
        <taxon>Ornithobacterium</taxon>
    </lineage>
</organism>
<dbReference type="Pfam" id="PF13568">
    <property type="entry name" value="OMP_b-brl_2"/>
    <property type="match status" value="1"/>
</dbReference>
<proteinExistence type="predicted"/>
<sequence length="231" mass="26279">MKKLGLMLLLISGLSKGQYLDNLTYGLKLGALHSRVTNLPEMLIGRENNRQLFDITSKGVFGVEGGLFLNYKLPASRVAIQPELLFRYSGAEVNYNNETTGSSYKLGLRYSYLMLGGIYKVYPFLGLNIGIGAFYSKNLTPHAISYNSKERNGLYDTNFRQFYREGIVGKDDFNLSFSLGYELEDNFHFDLRYYHGVGDMIGNRVTSFQFLENTNRSSHLSLSVGYSFHNW</sequence>
<feature type="domain" description="Outer membrane protein beta-barrel" evidence="1">
    <location>
        <begin position="23"/>
        <end position="201"/>
    </location>
</feature>
<evidence type="ECO:0000259" key="1">
    <source>
        <dbReference type="Pfam" id="PF13568"/>
    </source>
</evidence>
<accession>A0A383U435</accession>
<dbReference type="OrthoDB" id="1327138at2"/>
<keyword evidence="3" id="KW-1185">Reference proteome</keyword>
<dbReference type="RefSeq" id="WP_119059891.1">
    <property type="nucleotide sequence ID" value="NZ_OX579588.1"/>
</dbReference>
<gene>
    <name evidence="2" type="ORF">SAMEA104719789_01753</name>
</gene>
<protein>
    <recommendedName>
        <fullName evidence="1">Outer membrane protein beta-barrel domain-containing protein</fullName>
    </recommendedName>
</protein>
<dbReference type="InterPro" id="IPR025665">
    <property type="entry name" value="Beta-barrel_OMP_2"/>
</dbReference>
<name>A0A383U435_9FLAO</name>
<dbReference type="EMBL" id="UNSC01000011">
    <property type="protein sequence ID" value="SZD74327.1"/>
    <property type="molecule type" value="Genomic_DNA"/>
</dbReference>
<dbReference type="AlphaFoldDB" id="A0A383U435"/>
<dbReference type="Proteomes" id="UP000262142">
    <property type="component" value="Unassembled WGS sequence"/>
</dbReference>